<dbReference type="GO" id="GO:0008296">
    <property type="term" value="F:3'-5'-DNA exonuclease activity"/>
    <property type="evidence" value="ECO:0007669"/>
    <property type="project" value="TreeGrafter"/>
</dbReference>
<dbReference type="GO" id="GO:0046872">
    <property type="term" value="F:metal ion binding"/>
    <property type="evidence" value="ECO:0007669"/>
    <property type="project" value="UniProtKB-KW"/>
</dbReference>
<dbReference type="SUPFAM" id="SSF51556">
    <property type="entry name" value="Metallo-dependent hydrolases"/>
    <property type="match status" value="1"/>
</dbReference>
<comment type="caution">
    <text evidence="5">The sequence shown here is derived from an EMBL/GenBank/DDBJ whole genome shotgun (WGS) entry which is preliminary data.</text>
</comment>
<reference evidence="5 6" key="1">
    <citation type="journal article" date="2020" name="ISME J.">
        <title>Uncovering the hidden diversity of litter-decomposition mechanisms in mushroom-forming fungi.</title>
        <authorList>
            <person name="Floudas D."/>
            <person name="Bentzer J."/>
            <person name="Ahren D."/>
            <person name="Johansson T."/>
            <person name="Persson P."/>
            <person name="Tunlid A."/>
        </authorList>
    </citation>
    <scope>NUCLEOTIDE SEQUENCE [LARGE SCALE GENOMIC DNA]</scope>
    <source>
        <strain evidence="5 6">CBS 146.42</strain>
    </source>
</reference>
<keyword evidence="6" id="KW-1185">Reference proteome</keyword>
<dbReference type="OrthoDB" id="6079689at2759"/>
<dbReference type="Proteomes" id="UP000559027">
    <property type="component" value="Unassembled WGS sequence"/>
</dbReference>
<gene>
    <name evidence="5" type="ORF">D9756_003717</name>
</gene>
<name>A0A8H5G0X0_9AGAR</name>
<evidence type="ECO:0000256" key="3">
    <source>
        <dbReference type="ARBA" id="ARBA00022723"/>
    </source>
</evidence>
<keyword evidence="3" id="KW-0479">Metal-binding</keyword>
<evidence type="ECO:0000256" key="2">
    <source>
        <dbReference type="ARBA" id="ARBA00022722"/>
    </source>
</evidence>
<dbReference type="InterPro" id="IPR050891">
    <property type="entry name" value="TatD-type_Hydrolase"/>
</dbReference>
<dbReference type="EMBL" id="JAACJO010000007">
    <property type="protein sequence ID" value="KAF5356248.1"/>
    <property type="molecule type" value="Genomic_DNA"/>
</dbReference>
<proteinExistence type="inferred from homology"/>
<dbReference type="Gene3D" id="3.20.20.140">
    <property type="entry name" value="Metal-dependent hydrolases"/>
    <property type="match status" value="1"/>
</dbReference>
<dbReference type="AlphaFoldDB" id="A0A8H5G0X0"/>
<dbReference type="PANTHER" id="PTHR10060">
    <property type="entry name" value="TATD FAMILY DEOXYRIBONUCLEASE"/>
    <property type="match status" value="1"/>
</dbReference>
<dbReference type="GO" id="GO:0005829">
    <property type="term" value="C:cytosol"/>
    <property type="evidence" value="ECO:0007669"/>
    <property type="project" value="TreeGrafter"/>
</dbReference>
<dbReference type="PANTHER" id="PTHR10060:SF15">
    <property type="entry name" value="DEOXYRIBONUCLEASE TATDN1"/>
    <property type="match status" value="1"/>
</dbReference>
<evidence type="ECO:0008006" key="7">
    <source>
        <dbReference type="Google" id="ProtNLM"/>
    </source>
</evidence>
<dbReference type="Pfam" id="PF01026">
    <property type="entry name" value="TatD_DNase"/>
    <property type="match status" value="1"/>
</dbReference>
<dbReference type="InterPro" id="IPR032466">
    <property type="entry name" value="Metal_Hydrolase"/>
</dbReference>
<evidence type="ECO:0000256" key="4">
    <source>
        <dbReference type="ARBA" id="ARBA00022801"/>
    </source>
</evidence>
<evidence type="ECO:0000256" key="1">
    <source>
        <dbReference type="ARBA" id="ARBA00009275"/>
    </source>
</evidence>
<keyword evidence="2" id="KW-0540">Nuclease</keyword>
<keyword evidence="4" id="KW-0378">Hydrolase</keyword>
<comment type="similarity">
    <text evidence="1">Belongs to the metallo-dependent hydrolases superfamily. TatD-type hydrolase family.</text>
</comment>
<protein>
    <recommendedName>
        <fullName evidence="7">Mg-dependent DNase</fullName>
    </recommendedName>
</protein>
<organism evidence="5 6">
    <name type="scientific">Leucocoprinus leucothites</name>
    <dbReference type="NCBI Taxonomy" id="201217"/>
    <lineage>
        <taxon>Eukaryota</taxon>
        <taxon>Fungi</taxon>
        <taxon>Dikarya</taxon>
        <taxon>Basidiomycota</taxon>
        <taxon>Agaricomycotina</taxon>
        <taxon>Agaricomycetes</taxon>
        <taxon>Agaricomycetidae</taxon>
        <taxon>Agaricales</taxon>
        <taxon>Agaricineae</taxon>
        <taxon>Agaricaceae</taxon>
        <taxon>Leucocoprinus</taxon>
    </lineage>
</organism>
<evidence type="ECO:0000313" key="6">
    <source>
        <dbReference type="Proteomes" id="UP000559027"/>
    </source>
</evidence>
<accession>A0A8H5G0X0</accession>
<sequence>MYARLRMSPALRSVRVNNRNMTRTMATMPVTVVTNTRANNPVSLERLRFIDDLEEMKKRCQAAGVKSLIITGTSLRESRNAIQLAKEHGCHPTRSTDFDKHPDGGPEGYLQALENLISANLTGTGRVVALDYDRTHHAPIDVQKKYFRMQLSLAKKYHLPMFLHSRAAHKDLVQILMEEGFGTNGGRDVGGAGGVVHSFTGTVEEAKDYTPQNLEAALAILPQWIMFETDAPWCSCTSTHASKPYLNDLPPNYRSVFFPPATQPERFSMGKPVKGRNEPSAVGGVAWVIYRLHRKAREEALAKGEQMEEIPFLAIAQKAYKNTIELFKLQELTDA</sequence>
<dbReference type="InterPro" id="IPR001130">
    <property type="entry name" value="TatD-like"/>
</dbReference>
<evidence type="ECO:0000313" key="5">
    <source>
        <dbReference type="EMBL" id="KAF5356248.1"/>
    </source>
</evidence>